<evidence type="ECO:0000256" key="7">
    <source>
        <dbReference type="SAM" id="Phobius"/>
    </source>
</evidence>
<evidence type="ECO:0000256" key="1">
    <source>
        <dbReference type="ARBA" id="ARBA00004651"/>
    </source>
</evidence>
<organism evidence="8 9">
    <name type="scientific">Methanosarcina thermophila (strain ATCC 43570 / DSM 1825 / OCM 12 / VKM B-1830 / TM-1)</name>
    <dbReference type="NCBI Taxonomy" id="523844"/>
    <lineage>
        <taxon>Archaea</taxon>
        <taxon>Methanobacteriati</taxon>
        <taxon>Methanobacteriota</taxon>
        <taxon>Stenosarchaea group</taxon>
        <taxon>Methanomicrobia</taxon>
        <taxon>Methanosarcinales</taxon>
        <taxon>Methanosarcinaceae</taxon>
        <taxon>Methanosarcina</taxon>
    </lineage>
</organism>
<evidence type="ECO:0000256" key="4">
    <source>
        <dbReference type="ARBA" id="ARBA00022692"/>
    </source>
</evidence>
<sequence>MNSVLNSVLALISGVFLHPGRSSPKRLPILFSALGLQVFSILIGIPLYICATVSIPLAASLVAKGMSPGTAFVFLLADPTTNAATITMVAHFLEKRSAALIWERFLSVS</sequence>
<name>A0A0E3NC05_METTT</name>
<proteinExistence type="inferred from homology"/>
<evidence type="ECO:0000313" key="9">
    <source>
        <dbReference type="Proteomes" id="UP000066529"/>
    </source>
</evidence>
<feature type="transmembrane region" description="Helical" evidence="7">
    <location>
        <begin position="38"/>
        <end position="62"/>
    </location>
</feature>
<protein>
    <submittedName>
        <fullName evidence="8">Transporter</fullName>
    </submittedName>
</protein>
<dbReference type="InterPro" id="IPR052923">
    <property type="entry name" value="UPF0718"/>
</dbReference>
<dbReference type="InterPro" id="IPR005524">
    <property type="entry name" value="DUF318"/>
</dbReference>
<gene>
    <name evidence="8" type="ORF">MSTHT_1622</name>
</gene>
<dbReference type="RefSeq" id="WP_052721861.1">
    <property type="nucleotide sequence ID" value="NZ_CP009501.1"/>
</dbReference>
<dbReference type="EMBL" id="CP009501">
    <property type="protein sequence ID" value="AKB13380.1"/>
    <property type="molecule type" value="Genomic_DNA"/>
</dbReference>
<evidence type="ECO:0000256" key="6">
    <source>
        <dbReference type="ARBA" id="ARBA00023136"/>
    </source>
</evidence>
<dbReference type="PANTHER" id="PTHR34184:SF4">
    <property type="entry name" value="UPF0718 PROTEIN YCGR"/>
    <property type="match status" value="1"/>
</dbReference>
<dbReference type="STRING" id="523844.MSTHT_1622"/>
<keyword evidence="3" id="KW-1003">Cell membrane</keyword>
<dbReference type="PANTHER" id="PTHR34184">
    <property type="entry name" value="UPF0718 PROTEIN YCGR"/>
    <property type="match status" value="1"/>
</dbReference>
<dbReference type="KEGG" id="mthr:MSTHT_1622"/>
<evidence type="ECO:0000256" key="2">
    <source>
        <dbReference type="ARBA" id="ARBA00006386"/>
    </source>
</evidence>
<dbReference type="Proteomes" id="UP000066529">
    <property type="component" value="Chromosome"/>
</dbReference>
<keyword evidence="6 7" id="KW-0472">Membrane</keyword>
<evidence type="ECO:0000313" key="8">
    <source>
        <dbReference type="EMBL" id="AKB13380.1"/>
    </source>
</evidence>
<evidence type="ECO:0000256" key="5">
    <source>
        <dbReference type="ARBA" id="ARBA00022989"/>
    </source>
</evidence>
<keyword evidence="5 7" id="KW-1133">Transmembrane helix</keyword>
<dbReference type="AlphaFoldDB" id="A0A0E3NC05"/>
<accession>A0A0E3NC05</accession>
<comment type="similarity">
    <text evidence="2">Belongs to the UPF0718 family.</text>
</comment>
<dbReference type="GeneID" id="75279294"/>
<dbReference type="GO" id="GO:0005886">
    <property type="term" value="C:plasma membrane"/>
    <property type="evidence" value="ECO:0007669"/>
    <property type="project" value="UniProtKB-SubCell"/>
</dbReference>
<keyword evidence="4 7" id="KW-0812">Transmembrane</keyword>
<dbReference type="Pfam" id="PF03773">
    <property type="entry name" value="ArsP_1"/>
    <property type="match status" value="1"/>
</dbReference>
<dbReference type="HOGENOM" id="CLU_2177917_0_0_2"/>
<dbReference type="PATRIC" id="fig|523844.20.peg.2015"/>
<comment type="subcellular location">
    <subcellularLocation>
        <location evidence="1">Cell membrane</location>
        <topology evidence="1">Multi-pass membrane protein</topology>
    </subcellularLocation>
</comment>
<reference evidence="8 9" key="1">
    <citation type="submission" date="2014-07" db="EMBL/GenBank/DDBJ databases">
        <title>Methanogenic archaea and the global carbon cycle.</title>
        <authorList>
            <person name="Henriksen J.R."/>
            <person name="Luke J."/>
            <person name="Reinhart S."/>
            <person name="Benedict M.N."/>
            <person name="Youngblut N.D."/>
            <person name="Metcalf M.E."/>
            <person name="Whitaker R.J."/>
            <person name="Metcalf W.W."/>
        </authorList>
    </citation>
    <scope>NUCLEOTIDE SEQUENCE [LARGE SCALE GENOMIC DNA]</scope>
    <source>
        <strain evidence="9">ATCC 43570 / DSM 1825 / OCM 12 / VKM B-1830 / TM-1</strain>
    </source>
</reference>
<evidence type="ECO:0000256" key="3">
    <source>
        <dbReference type="ARBA" id="ARBA00022475"/>
    </source>
</evidence>